<organism evidence="2 3">
    <name type="scientific">Polarella glacialis</name>
    <name type="common">Dinoflagellate</name>
    <dbReference type="NCBI Taxonomy" id="89957"/>
    <lineage>
        <taxon>Eukaryota</taxon>
        <taxon>Sar</taxon>
        <taxon>Alveolata</taxon>
        <taxon>Dinophyceae</taxon>
        <taxon>Suessiales</taxon>
        <taxon>Suessiaceae</taxon>
        <taxon>Polarella</taxon>
    </lineage>
</organism>
<evidence type="ECO:0000256" key="1">
    <source>
        <dbReference type="SAM" id="MobiDB-lite"/>
    </source>
</evidence>
<gene>
    <name evidence="2" type="ORF">PGLA2088_LOCUS41011</name>
</gene>
<evidence type="ECO:0000313" key="3">
    <source>
        <dbReference type="Proteomes" id="UP000626109"/>
    </source>
</evidence>
<feature type="compositionally biased region" description="Polar residues" evidence="1">
    <location>
        <begin position="80"/>
        <end position="90"/>
    </location>
</feature>
<dbReference type="Proteomes" id="UP000626109">
    <property type="component" value="Unassembled WGS sequence"/>
</dbReference>
<feature type="region of interest" description="Disordered" evidence="1">
    <location>
        <begin position="76"/>
        <end position="97"/>
    </location>
</feature>
<sequence>MVGYAPQMVAQPSPPPASNSLAVVEALCGKWKGVLDQKAWDALMALDSQVAVEILQGLDVKAADIRSPSAYVQRACANQKAPTSDLQPHQQAARGEGPSEFALDEKAEAALQQATPEARAFVLGDLEAKSSTIHNPSAYVMRALSNARQGKARVSQSCVQLVHHTVGLSWHEARLNMMVWYAATATHF</sequence>
<reference evidence="2" key="1">
    <citation type="submission" date="2021-02" db="EMBL/GenBank/DDBJ databases">
        <authorList>
            <person name="Dougan E. K."/>
            <person name="Rhodes N."/>
            <person name="Thang M."/>
            <person name="Chan C."/>
        </authorList>
    </citation>
    <scope>NUCLEOTIDE SEQUENCE</scope>
</reference>
<dbReference type="AlphaFoldDB" id="A0A813LBX1"/>
<proteinExistence type="predicted"/>
<evidence type="ECO:0000313" key="2">
    <source>
        <dbReference type="EMBL" id="CAE8719964.1"/>
    </source>
</evidence>
<comment type="caution">
    <text evidence="2">The sequence shown here is derived from an EMBL/GenBank/DDBJ whole genome shotgun (WGS) entry which is preliminary data.</text>
</comment>
<dbReference type="EMBL" id="CAJNNW010033700">
    <property type="protein sequence ID" value="CAE8719964.1"/>
    <property type="molecule type" value="Genomic_DNA"/>
</dbReference>
<name>A0A813LBX1_POLGL</name>
<accession>A0A813LBX1</accession>
<protein>
    <submittedName>
        <fullName evidence="2">Uncharacterized protein</fullName>
    </submittedName>
</protein>